<evidence type="ECO:0000256" key="1">
    <source>
        <dbReference type="ARBA" id="ARBA00022723"/>
    </source>
</evidence>
<sequence length="263" mass="30943">MLPLDPELSYLLTSQNMHRGEFMHSENMTPYCNKKSMIFVIRLMFNFWKLLFQIVVRHIDKDDSERPLKLWLSIHLFLDMLYMILLVINVPHLIGNSRVLTEFSQNSFHKFALKVQASLYIFWVLVGFALYWRCENCYEENFVQTFTVLLLEILGFFNLILPMLAIFGICVLLPTTLLLMEIAEDKSWIENKDRKSFNLETVSFIKNGNTGDHSCSICAIDYEENDKIIILPCNIRHFFHEKCINKWLSITPKCPVCRARVLS</sequence>
<comment type="caution">
    <text evidence="7">The sequence shown here is derived from an EMBL/GenBank/DDBJ whole genome shotgun (WGS) entry which is preliminary data.</text>
</comment>
<dbReference type="InterPro" id="IPR051834">
    <property type="entry name" value="RING_finger_E3_ligase"/>
</dbReference>
<evidence type="ECO:0000256" key="4">
    <source>
        <dbReference type="PROSITE-ProRule" id="PRU00175"/>
    </source>
</evidence>
<keyword evidence="2 4" id="KW-0863">Zinc-finger</keyword>
<protein>
    <recommendedName>
        <fullName evidence="6">RING-type domain-containing protein</fullName>
    </recommendedName>
</protein>
<evidence type="ECO:0000313" key="8">
    <source>
        <dbReference type="Proteomes" id="UP001162131"/>
    </source>
</evidence>
<keyword evidence="3" id="KW-0862">Zinc</keyword>
<dbReference type="InterPro" id="IPR013083">
    <property type="entry name" value="Znf_RING/FYVE/PHD"/>
</dbReference>
<dbReference type="GO" id="GO:0008270">
    <property type="term" value="F:zinc ion binding"/>
    <property type="evidence" value="ECO:0007669"/>
    <property type="project" value="UniProtKB-KW"/>
</dbReference>
<evidence type="ECO:0000256" key="3">
    <source>
        <dbReference type="ARBA" id="ARBA00022833"/>
    </source>
</evidence>
<dbReference type="InterPro" id="IPR001841">
    <property type="entry name" value="Znf_RING"/>
</dbReference>
<accession>A0AAU9IGT4</accession>
<feature type="transmembrane region" description="Helical" evidence="5">
    <location>
        <begin position="37"/>
        <end position="56"/>
    </location>
</feature>
<dbReference type="GO" id="GO:0061630">
    <property type="term" value="F:ubiquitin protein ligase activity"/>
    <property type="evidence" value="ECO:0007669"/>
    <property type="project" value="TreeGrafter"/>
</dbReference>
<name>A0AAU9IGT4_9CILI</name>
<keyword evidence="8" id="KW-1185">Reference proteome</keyword>
<feature type="domain" description="RING-type" evidence="6">
    <location>
        <begin position="215"/>
        <end position="258"/>
    </location>
</feature>
<dbReference type="AlphaFoldDB" id="A0AAU9IGT4"/>
<dbReference type="Proteomes" id="UP001162131">
    <property type="component" value="Unassembled WGS sequence"/>
</dbReference>
<keyword evidence="5" id="KW-1133">Transmembrane helix</keyword>
<dbReference type="GO" id="GO:0005634">
    <property type="term" value="C:nucleus"/>
    <property type="evidence" value="ECO:0007669"/>
    <property type="project" value="TreeGrafter"/>
</dbReference>
<feature type="transmembrane region" description="Helical" evidence="5">
    <location>
        <begin position="68"/>
        <end position="90"/>
    </location>
</feature>
<organism evidence="7 8">
    <name type="scientific">Blepharisma stoltei</name>
    <dbReference type="NCBI Taxonomy" id="1481888"/>
    <lineage>
        <taxon>Eukaryota</taxon>
        <taxon>Sar</taxon>
        <taxon>Alveolata</taxon>
        <taxon>Ciliophora</taxon>
        <taxon>Postciliodesmatophora</taxon>
        <taxon>Heterotrichea</taxon>
        <taxon>Heterotrichida</taxon>
        <taxon>Blepharismidae</taxon>
        <taxon>Blepharisma</taxon>
    </lineage>
</organism>
<dbReference type="PANTHER" id="PTHR45931:SF3">
    <property type="entry name" value="RING ZINC FINGER-CONTAINING PROTEIN"/>
    <property type="match status" value="1"/>
</dbReference>
<dbReference type="GO" id="GO:0006511">
    <property type="term" value="P:ubiquitin-dependent protein catabolic process"/>
    <property type="evidence" value="ECO:0007669"/>
    <property type="project" value="TreeGrafter"/>
</dbReference>
<dbReference type="Pfam" id="PF13639">
    <property type="entry name" value="zf-RING_2"/>
    <property type="match status" value="1"/>
</dbReference>
<keyword evidence="1" id="KW-0479">Metal-binding</keyword>
<feature type="transmembrane region" description="Helical" evidence="5">
    <location>
        <begin position="111"/>
        <end position="133"/>
    </location>
</feature>
<keyword evidence="5" id="KW-0812">Transmembrane</keyword>
<dbReference type="PANTHER" id="PTHR45931">
    <property type="entry name" value="SI:CH211-59O9.10"/>
    <property type="match status" value="1"/>
</dbReference>
<feature type="transmembrane region" description="Helical" evidence="5">
    <location>
        <begin position="153"/>
        <end position="179"/>
    </location>
</feature>
<evidence type="ECO:0000259" key="6">
    <source>
        <dbReference type="PROSITE" id="PS50089"/>
    </source>
</evidence>
<evidence type="ECO:0000256" key="5">
    <source>
        <dbReference type="SAM" id="Phobius"/>
    </source>
</evidence>
<proteinExistence type="predicted"/>
<keyword evidence="5" id="KW-0472">Membrane</keyword>
<evidence type="ECO:0000256" key="2">
    <source>
        <dbReference type="ARBA" id="ARBA00022771"/>
    </source>
</evidence>
<evidence type="ECO:0000313" key="7">
    <source>
        <dbReference type="EMBL" id="CAG9314135.1"/>
    </source>
</evidence>
<dbReference type="PROSITE" id="PS50089">
    <property type="entry name" value="ZF_RING_2"/>
    <property type="match status" value="1"/>
</dbReference>
<dbReference type="Gene3D" id="3.30.40.10">
    <property type="entry name" value="Zinc/RING finger domain, C3HC4 (zinc finger)"/>
    <property type="match status" value="1"/>
</dbReference>
<reference evidence="7" key="1">
    <citation type="submission" date="2021-09" db="EMBL/GenBank/DDBJ databases">
        <authorList>
            <consortium name="AG Swart"/>
            <person name="Singh M."/>
            <person name="Singh A."/>
            <person name="Seah K."/>
            <person name="Emmerich C."/>
        </authorList>
    </citation>
    <scope>NUCLEOTIDE SEQUENCE</scope>
    <source>
        <strain evidence="7">ATCC30299</strain>
    </source>
</reference>
<dbReference type="SMART" id="SM00184">
    <property type="entry name" value="RING"/>
    <property type="match status" value="1"/>
</dbReference>
<gene>
    <name evidence="7" type="ORF">BSTOLATCC_MIC9932</name>
</gene>
<dbReference type="SUPFAM" id="SSF57850">
    <property type="entry name" value="RING/U-box"/>
    <property type="match status" value="1"/>
</dbReference>
<dbReference type="EMBL" id="CAJZBQ010000011">
    <property type="protein sequence ID" value="CAG9314135.1"/>
    <property type="molecule type" value="Genomic_DNA"/>
</dbReference>